<gene>
    <name evidence="1" type="ORF">I2H36_08675</name>
</gene>
<sequence length="227" mass="24934">MLPAIVEPLGVDARMEQNIYYYQLADGPLGGTLASAQKLNNTAAPQMAGYILQLERALFHLGKAQADVSIAVEHVDDVSVTRGRQTLLQEQDKNSVNLDTEILGNRSKALWRTLQIWLTQRQNADGAFCERYLIVTNTPVNTPIAALMKGVASGLSQPPEVVSALRAAGKSKSKAKIQQIIDEVLAFDDEVLTELVSRIEIIDHFDASRSRREIANGLAIDPELMQK</sequence>
<organism evidence="1 2">
    <name type="scientific">Microvirga terrestris</name>
    <dbReference type="NCBI Taxonomy" id="2791024"/>
    <lineage>
        <taxon>Bacteria</taxon>
        <taxon>Pseudomonadati</taxon>
        <taxon>Pseudomonadota</taxon>
        <taxon>Alphaproteobacteria</taxon>
        <taxon>Hyphomicrobiales</taxon>
        <taxon>Methylobacteriaceae</taxon>
        <taxon>Microvirga</taxon>
    </lineage>
</organism>
<name>A0ABS0HSB3_9HYPH</name>
<keyword evidence="2" id="KW-1185">Reference proteome</keyword>
<dbReference type="EMBL" id="JADQDN010000003">
    <property type="protein sequence ID" value="MBF9196112.1"/>
    <property type="molecule type" value="Genomic_DNA"/>
</dbReference>
<reference evidence="1 2" key="1">
    <citation type="submission" date="2020-11" db="EMBL/GenBank/DDBJ databases">
        <authorList>
            <person name="Kim M.K."/>
        </authorList>
    </citation>
    <scope>NUCLEOTIDE SEQUENCE [LARGE SCALE GENOMIC DNA]</scope>
    <source>
        <strain evidence="1 2">BT290</strain>
    </source>
</reference>
<dbReference type="RefSeq" id="WP_196263488.1">
    <property type="nucleotide sequence ID" value="NZ_JADQDN010000003.1"/>
</dbReference>
<accession>A0ABS0HSB3</accession>
<proteinExistence type="predicted"/>
<comment type="caution">
    <text evidence="1">The sequence shown here is derived from an EMBL/GenBank/DDBJ whole genome shotgun (WGS) entry which is preliminary data.</text>
</comment>
<dbReference type="Proteomes" id="UP000611708">
    <property type="component" value="Unassembled WGS sequence"/>
</dbReference>
<evidence type="ECO:0000313" key="2">
    <source>
        <dbReference type="Proteomes" id="UP000611708"/>
    </source>
</evidence>
<evidence type="ECO:0000313" key="1">
    <source>
        <dbReference type="EMBL" id="MBF9196112.1"/>
    </source>
</evidence>
<protein>
    <submittedName>
        <fullName evidence="1">Uncharacterized protein</fullName>
    </submittedName>
</protein>